<protein>
    <submittedName>
        <fullName evidence="1">Uncharacterized protein</fullName>
    </submittedName>
</protein>
<accession>A0ABW9AWU7</accession>
<sequence length="153" mass="17127">MRADRRAPCGRKPATSRRDTPARPIFLFEIDGRGADDLVVFDEDEHGSAIGECDVTRGSVLHRHALAPRSRLHRVDELTEPHELLVASALRDLEVLERIDQERMIGIRREHLAGCCYIHEDKLGVGFGIHTPAPRHGAVSEMELPRESVVSEP</sequence>
<gene>
    <name evidence="1" type="ORF">PQR57_27010</name>
</gene>
<evidence type="ECO:0000313" key="1">
    <source>
        <dbReference type="EMBL" id="MFM0004664.1"/>
    </source>
</evidence>
<name>A0ABW9AWU7_9BURK</name>
<comment type="caution">
    <text evidence="1">The sequence shown here is derived from an EMBL/GenBank/DDBJ whole genome shotgun (WGS) entry which is preliminary data.</text>
</comment>
<evidence type="ECO:0000313" key="2">
    <source>
        <dbReference type="Proteomes" id="UP001629230"/>
    </source>
</evidence>
<dbReference type="EMBL" id="JAQQEZ010000022">
    <property type="protein sequence ID" value="MFM0004664.1"/>
    <property type="molecule type" value="Genomic_DNA"/>
</dbReference>
<dbReference type="Proteomes" id="UP001629230">
    <property type="component" value="Unassembled WGS sequence"/>
</dbReference>
<keyword evidence="2" id="KW-1185">Reference proteome</keyword>
<reference evidence="1 2" key="1">
    <citation type="journal article" date="2024" name="Chem. Sci.">
        <title>Discovery of megapolipeptins by genome mining of a Burkholderiales bacteria collection.</title>
        <authorList>
            <person name="Paulo B.S."/>
            <person name="Recchia M.J.J."/>
            <person name="Lee S."/>
            <person name="Fergusson C.H."/>
            <person name="Romanowski S.B."/>
            <person name="Hernandez A."/>
            <person name="Krull N."/>
            <person name="Liu D.Y."/>
            <person name="Cavanagh H."/>
            <person name="Bos A."/>
            <person name="Gray C.A."/>
            <person name="Murphy B.T."/>
            <person name="Linington R.G."/>
            <person name="Eustaquio A.S."/>
        </authorList>
    </citation>
    <scope>NUCLEOTIDE SEQUENCE [LARGE SCALE GENOMIC DNA]</scope>
    <source>
        <strain evidence="1 2">RL17-350-BIC-A</strain>
    </source>
</reference>
<organism evidence="1 2">
    <name type="scientific">Paraburkholderia dipogonis</name>
    <dbReference type="NCBI Taxonomy" id="1211383"/>
    <lineage>
        <taxon>Bacteria</taxon>
        <taxon>Pseudomonadati</taxon>
        <taxon>Pseudomonadota</taxon>
        <taxon>Betaproteobacteria</taxon>
        <taxon>Burkholderiales</taxon>
        <taxon>Burkholderiaceae</taxon>
        <taxon>Paraburkholderia</taxon>
    </lineage>
</organism>
<proteinExistence type="predicted"/>